<dbReference type="OrthoDB" id="5353655at2759"/>
<accession>A0A7C8JWX2</accession>
<organism evidence="1 2">
    <name type="scientific">Orbilia oligospora</name>
    <name type="common">Nematode-trapping fungus</name>
    <name type="synonym">Arthrobotrys oligospora</name>
    <dbReference type="NCBI Taxonomy" id="2813651"/>
    <lineage>
        <taxon>Eukaryota</taxon>
        <taxon>Fungi</taxon>
        <taxon>Dikarya</taxon>
        <taxon>Ascomycota</taxon>
        <taxon>Pezizomycotina</taxon>
        <taxon>Orbiliomycetes</taxon>
        <taxon>Orbiliales</taxon>
        <taxon>Orbiliaceae</taxon>
        <taxon>Orbilia</taxon>
    </lineage>
</organism>
<name>A0A7C8JWX2_ORBOL</name>
<evidence type="ECO:0000313" key="1">
    <source>
        <dbReference type="EMBL" id="TGJ65835.1"/>
    </source>
</evidence>
<gene>
    <name evidence="1" type="ORF">EYR41_009779</name>
</gene>
<dbReference type="AlphaFoldDB" id="A0A7C8JWX2"/>
<sequence length="145" mass="16278">MSSGHDIKYAREMTSSHPSFKVWQKNADGIRSTLGKYGVEFSFIYARIINDEQIPGVIIHLKKGGTGQSSANLSNLTAELRRGLIPDDAFPILDIQDIILLPLILDATLLHLSMNHIAWDTVFEQESKRSQFYQDQIASTGFKNL</sequence>
<proteinExistence type="predicted"/>
<protein>
    <submittedName>
        <fullName evidence="1">Uncharacterized protein</fullName>
    </submittedName>
</protein>
<evidence type="ECO:0000313" key="2">
    <source>
        <dbReference type="Proteomes" id="UP000297595"/>
    </source>
</evidence>
<dbReference type="Proteomes" id="UP000297595">
    <property type="component" value="Unassembled WGS sequence"/>
</dbReference>
<comment type="caution">
    <text evidence="1">The sequence shown here is derived from an EMBL/GenBank/DDBJ whole genome shotgun (WGS) entry which is preliminary data.</text>
</comment>
<reference evidence="1 2" key="1">
    <citation type="submission" date="2019-03" db="EMBL/GenBank/DDBJ databases">
        <title>Nematode-trapping fungi genome.</title>
        <authorList>
            <person name="Vidal-Diez De Ulzurrun G."/>
        </authorList>
    </citation>
    <scope>NUCLEOTIDE SEQUENCE [LARGE SCALE GENOMIC DNA]</scope>
    <source>
        <strain evidence="1 2">TWF154</strain>
    </source>
</reference>
<dbReference type="EMBL" id="SOZJ01000006">
    <property type="protein sequence ID" value="TGJ65835.1"/>
    <property type="molecule type" value="Genomic_DNA"/>
</dbReference>